<dbReference type="SMART" id="SM00780">
    <property type="entry name" value="PIG-X"/>
    <property type="match status" value="1"/>
</dbReference>
<comment type="function">
    <text evidence="11">Required for proper folding and/or the stability of a subset of proteins in the endoplasmic reticulum. Component of glycosylphosphatidylinositol-mannosyltransferase 1 which transfers the first of the 4 mannoses in the GPI-anchor precursors during GPI-anchor biosynthesis. Probably acts by stabilizing the mannosyltransferase GPI14.</text>
</comment>
<dbReference type="InterPro" id="IPR042322">
    <property type="entry name" value="Pbn1"/>
</dbReference>
<comment type="pathway">
    <text evidence="2 11">Glycolipid biosynthesis; glycosylphosphatidylinositol-anchor biosynthesis.</text>
</comment>
<reference evidence="12 13" key="1">
    <citation type="journal article" date="2016" name="Mol. Biol. Evol.">
        <title>Comparative Genomics of Early-Diverging Mushroom-Forming Fungi Provides Insights into the Origins of Lignocellulose Decay Capabilities.</title>
        <authorList>
            <person name="Nagy L.G."/>
            <person name="Riley R."/>
            <person name="Tritt A."/>
            <person name="Adam C."/>
            <person name="Daum C."/>
            <person name="Floudas D."/>
            <person name="Sun H."/>
            <person name="Yadav J.S."/>
            <person name="Pangilinan J."/>
            <person name="Larsson K.H."/>
            <person name="Matsuura K."/>
            <person name="Barry K."/>
            <person name="Labutti K."/>
            <person name="Kuo R."/>
            <person name="Ohm R.A."/>
            <person name="Bhattacharya S.S."/>
            <person name="Shirouzu T."/>
            <person name="Yoshinaga Y."/>
            <person name="Martin F.M."/>
            <person name="Grigoriev I.V."/>
            <person name="Hibbett D.S."/>
        </authorList>
    </citation>
    <scope>NUCLEOTIDE SEQUENCE [LARGE SCALE GENOMIC DNA]</scope>
    <source>
        <strain evidence="12 13">TUFC12733</strain>
    </source>
</reference>
<evidence type="ECO:0000256" key="4">
    <source>
        <dbReference type="ARBA" id="ARBA00020410"/>
    </source>
</evidence>
<dbReference type="GO" id="GO:0005789">
    <property type="term" value="C:endoplasmic reticulum membrane"/>
    <property type="evidence" value="ECO:0007669"/>
    <property type="project" value="UniProtKB-SubCell"/>
</dbReference>
<keyword evidence="13" id="KW-1185">Reference proteome</keyword>
<comment type="subcellular location">
    <subcellularLocation>
        <location evidence="11">Endoplasmic reticulum membrane</location>
        <topology evidence="11">Single-pass membrane protein</topology>
    </subcellularLocation>
    <subcellularLocation>
        <location evidence="1">Endoplasmic reticulum membrane</location>
        <topology evidence="1">Single-pass type III membrane protein</topology>
    </subcellularLocation>
</comment>
<evidence type="ECO:0000256" key="10">
    <source>
        <dbReference type="ARBA" id="ARBA00023180"/>
    </source>
</evidence>
<gene>
    <name evidence="12" type="ORF">CALVIDRAFT_537804</name>
</gene>
<dbReference type="GO" id="GO:1990529">
    <property type="term" value="C:glycosylphosphatidylinositol-mannosyltransferase I complex"/>
    <property type="evidence" value="ECO:0007669"/>
    <property type="project" value="TreeGrafter"/>
</dbReference>
<dbReference type="OrthoDB" id="5546453at2759"/>
<keyword evidence="7 11" id="KW-0256">Endoplasmic reticulum</keyword>
<evidence type="ECO:0000256" key="2">
    <source>
        <dbReference type="ARBA" id="ARBA00004687"/>
    </source>
</evidence>
<evidence type="ECO:0000313" key="13">
    <source>
        <dbReference type="Proteomes" id="UP000076738"/>
    </source>
</evidence>
<keyword evidence="8 11" id="KW-1133">Transmembrane helix</keyword>
<dbReference type="PANTHER" id="PTHR28533:SF1">
    <property type="entry name" value="PROTEIN PBN1"/>
    <property type="match status" value="1"/>
</dbReference>
<dbReference type="UniPathway" id="UPA00196"/>
<keyword evidence="6 11" id="KW-0812">Transmembrane</keyword>
<organism evidence="12 13">
    <name type="scientific">Calocera viscosa (strain TUFC12733)</name>
    <dbReference type="NCBI Taxonomy" id="1330018"/>
    <lineage>
        <taxon>Eukaryota</taxon>
        <taxon>Fungi</taxon>
        <taxon>Dikarya</taxon>
        <taxon>Basidiomycota</taxon>
        <taxon>Agaricomycotina</taxon>
        <taxon>Dacrymycetes</taxon>
        <taxon>Dacrymycetales</taxon>
        <taxon>Dacrymycetaceae</taxon>
        <taxon>Calocera</taxon>
    </lineage>
</organism>
<accession>A0A167LLQ5</accession>
<dbReference type="EMBL" id="KV417287">
    <property type="protein sequence ID" value="KZO95823.1"/>
    <property type="molecule type" value="Genomic_DNA"/>
</dbReference>
<sequence>MEMALLLHSLIPSHLYLPGTEYNCTLSPSQGFHRTLSLAPLATSSSPSTVPEDTQHCILQALLFLPADIFADPYELEQRHADGRLGKFRIWGEVDLEAPVSAVDQRGTAVLLDVDEEGTEIPLHLRYPRPGTHEVVVASGGRAGFELPCPFVYWACDTESRKENSPFDDLPPPFTSPYTKAQEFHFLRSQPPKSGTDPGPPTLQVLVPTGDLSHLPLVEWGTGAAVLFAFFYIAYCAWTVPPRPELRHKAE</sequence>
<dbReference type="PANTHER" id="PTHR28533">
    <property type="entry name" value="PROTEIN PBN1"/>
    <property type="match status" value="1"/>
</dbReference>
<keyword evidence="10" id="KW-0325">Glycoprotein</keyword>
<evidence type="ECO:0000256" key="8">
    <source>
        <dbReference type="ARBA" id="ARBA00022989"/>
    </source>
</evidence>
<name>A0A167LLQ5_CALVF</name>
<evidence type="ECO:0000256" key="5">
    <source>
        <dbReference type="ARBA" id="ARBA00022502"/>
    </source>
</evidence>
<protein>
    <recommendedName>
        <fullName evidence="4 11">Protein PBN1</fullName>
    </recommendedName>
</protein>
<evidence type="ECO:0000256" key="9">
    <source>
        <dbReference type="ARBA" id="ARBA00023136"/>
    </source>
</evidence>
<dbReference type="GO" id="GO:0000030">
    <property type="term" value="F:mannosyltransferase activity"/>
    <property type="evidence" value="ECO:0007669"/>
    <property type="project" value="TreeGrafter"/>
</dbReference>
<keyword evidence="9 11" id="KW-0472">Membrane</keyword>
<keyword evidence="5 11" id="KW-0337">GPI-anchor biosynthesis</keyword>
<dbReference type="AlphaFoldDB" id="A0A167LLQ5"/>
<comment type="similarity">
    <text evidence="3 11">Belongs to the PIGX family.</text>
</comment>
<dbReference type="Proteomes" id="UP000076738">
    <property type="component" value="Unassembled WGS sequence"/>
</dbReference>
<feature type="transmembrane region" description="Helical" evidence="11">
    <location>
        <begin position="220"/>
        <end position="240"/>
    </location>
</feature>
<dbReference type="STRING" id="1330018.A0A167LLQ5"/>
<dbReference type="Pfam" id="PF08320">
    <property type="entry name" value="PIG-X"/>
    <property type="match status" value="1"/>
</dbReference>
<proteinExistence type="inferred from homology"/>
<evidence type="ECO:0000313" key="12">
    <source>
        <dbReference type="EMBL" id="KZO95823.1"/>
    </source>
</evidence>
<evidence type="ECO:0000256" key="3">
    <source>
        <dbReference type="ARBA" id="ARBA00010345"/>
    </source>
</evidence>
<evidence type="ECO:0000256" key="7">
    <source>
        <dbReference type="ARBA" id="ARBA00022824"/>
    </source>
</evidence>
<evidence type="ECO:0000256" key="1">
    <source>
        <dbReference type="ARBA" id="ARBA00004643"/>
    </source>
</evidence>
<dbReference type="GO" id="GO:0006506">
    <property type="term" value="P:GPI anchor biosynthetic process"/>
    <property type="evidence" value="ECO:0007669"/>
    <property type="project" value="UniProtKB-UniPathway"/>
</dbReference>
<evidence type="ECO:0000256" key="11">
    <source>
        <dbReference type="RuleBase" id="RU366056"/>
    </source>
</evidence>
<dbReference type="InterPro" id="IPR013233">
    <property type="entry name" value="PIG-X/PBN1"/>
</dbReference>
<evidence type="ECO:0000256" key="6">
    <source>
        <dbReference type="ARBA" id="ARBA00022692"/>
    </source>
</evidence>